<accession>A0ABS6VNR8</accession>
<evidence type="ECO:0000259" key="1">
    <source>
        <dbReference type="SMART" id="SM01321"/>
    </source>
</evidence>
<evidence type="ECO:0000313" key="3">
    <source>
        <dbReference type="Proteomes" id="UP001166291"/>
    </source>
</evidence>
<name>A0ABS6VNR8_9GAMM</name>
<protein>
    <submittedName>
        <fullName evidence="2">Transposase</fullName>
    </submittedName>
</protein>
<organism evidence="2 3">
    <name type="scientific">Zhongshania aquimaris</name>
    <dbReference type="NCBI Taxonomy" id="2857107"/>
    <lineage>
        <taxon>Bacteria</taxon>
        <taxon>Pseudomonadati</taxon>
        <taxon>Pseudomonadota</taxon>
        <taxon>Gammaproteobacteria</taxon>
        <taxon>Cellvibrionales</taxon>
        <taxon>Spongiibacteraceae</taxon>
        <taxon>Zhongshania</taxon>
    </lineage>
</organism>
<dbReference type="PANTHER" id="PTHR34322:SF2">
    <property type="entry name" value="TRANSPOSASE IS200-LIKE DOMAIN-CONTAINING PROTEIN"/>
    <property type="match status" value="1"/>
</dbReference>
<feature type="domain" description="Transposase IS200-like" evidence="1">
    <location>
        <begin position="14"/>
        <end position="187"/>
    </location>
</feature>
<proteinExistence type="predicted"/>
<gene>
    <name evidence="2" type="ORF">KXJ70_04215</name>
</gene>
<dbReference type="PANTHER" id="PTHR34322">
    <property type="entry name" value="TRANSPOSASE, Y1_TNP DOMAIN-CONTAINING"/>
    <property type="match status" value="1"/>
</dbReference>
<dbReference type="SMART" id="SM01321">
    <property type="entry name" value="Y1_Tnp"/>
    <property type="match status" value="1"/>
</dbReference>
<dbReference type="Proteomes" id="UP001166291">
    <property type="component" value="Unassembled WGS sequence"/>
</dbReference>
<evidence type="ECO:0000313" key="2">
    <source>
        <dbReference type="EMBL" id="MBW2939963.1"/>
    </source>
</evidence>
<dbReference type="RefSeq" id="WP_219042196.1">
    <property type="nucleotide sequence ID" value="NZ_JAHWDQ010000001.1"/>
</dbReference>
<comment type="caution">
    <text evidence="2">The sequence shown here is derived from an EMBL/GenBank/DDBJ whole genome shotgun (WGS) entry which is preliminary data.</text>
</comment>
<dbReference type="EMBL" id="JAHWDQ010000001">
    <property type="protein sequence ID" value="MBW2939963.1"/>
    <property type="molecule type" value="Genomic_DNA"/>
</dbReference>
<keyword evidence="3" id="KW-1185">Reference proteome</keyword>
<sequence>MTLPRKSLVCVNDTPFYHVTSRCVRRSFLCGIDHASGKDYSHRRLFIEQRIHLLSSLFAIDIAAYAVMSNHLHLVVKLSPDAVNDWSDQEVIARWTSLFKGPLLIQQYLKGVVLPAAELAVLNDIIALYRQRLGDLGWFMKCLNEPIARMANQEDGCTGHFWEARYRSQALLSEEALLTCMAYVDLNPVRAGMAASPEESDHTSIKERTRPSLNLAEAIASLLQSHQLNHFTVPHKPLLPFEGTVTDKEQHGIFFRLKDYLELVDHTGRLVRKDKRGAFTLHLPPILKRLGIDQKTWLNNAAAFELIYRKRFAKRQNQKLEKRIA</sequence>
<reference evidence="2" key="1">
    <citation type="submission" date="2021-07" db="EMBL/GenBank/DDBJ databases">
        <title>Zhongshania sp. CAU 1632 isolated from seawater.</title>
        <authorList>
            <person name="Kim W."/>
        </authorList>
    </citation>
    <scope>NUCLEOTIDE SEQUENCE</scope>
    <source>
        <strain evidence="2">CAU 1632</strain>
    </source>
</reference>
<dbReference type="InterPro" id="IPR002686">
    <property type="entry name" value="Transposase_17"/>
</dbReference>